<gene>
    <name evidence="1" type="ORF">O6H91_14G081800</name>
</gene>
<name>A0ACC2BRB7_DIPCM</name>
<protein>
    <submittedName>
        <fullName evidence="1">Uncharacterized protein</fullName>
    </submittedName>
</protein>
<proteinExistence type="predicted"/>
<evidence type="ECO:0000313" key="1">
    <source>
        <dbReference type="EMBL" id="KAJ7532300.1"/>
    </source>
</evidence>
<evidence type="ECO:0000313" key="2">
    <source>
        <dbReference type="Proteomes" id="UP001162992"/>
    </source>
</evidence>
<sequence length="175" mass="19864">MPLFIAGSLSATSQSVRMHFSVACALGSASSSSCLRSDQMFGGHTITTRAPRTHRRRVSFRMRAAQQAFFESSIVQAESDRLRTDYSAMLKLGRKYGKFDRPGKIFYIQEMKNLIERWQIFVKRMELVDDFSAKSVLTKLRTEVGPLGLSNLDLADSMYVVLDEMRKDAEAEETF</sequence>
<dbReference type="Proteomes" id="UP001162992">
    <property type="component" value="Chromosome 14"/>
</dbReference>
<accession>A0ACC2BRB7</accession>
<dbReference type="EMBL" id="CM055105">
    <property type="protein sequence ID" value="KAJ7532300.1"/>
    <property type="molecule type" value="Genomic_DNA"/>
</dbReference>
<comment type="caution">
    <text evidence="1">The sequence shown here is derived from an EMBL/GenBank/DDBJ whole genome shotgun (WGS) entry which is preliminary data.</text>
</comment>
<keyword evidence="2" id="KW-1185">Reference proteome</keyword>
<organism evidence="1 2">
    <name type="scientific">Diphasiastrum complanatum</name>
    <name type="common">Issler's clubmoss</name>
    <name type="synonym">Lycopodium complanatum</name>
    <dbReference type="NCBI Taxonomy" id="34168"/>
    <lineage>
        <taxon>Eukaryota</taxon>
        <taxon>Viridiplantae</taxon>
        <taxon>Streptophyta</taxon>
        <taxon>Embryophyta</taxon>
        <taxon>Tracheophyta</taxon>
        <taxon>Lycopodiopsida</taxon>
        <taxon>Lycopodiales</taxon>
        <taxon>Lycopodiaceae</taxon>
        <taxon>Lycopodioideae</taxon>
        <taxon>Diphasiastrum</taxon>
    </lineage>
</organism>
<reference evidence="2" key="1">
    <citation type="journal article" date="2024" name="Proc. Natl. Acad. Sci. U.S.A.">
        <title>Extraordinary preservation of gene collinearity over three hundred million years revealed in homosporous lycophytes.</title>
        <authorList>
            <person name="Li C."/>
            <person name="Wickell D."/>
            <person name="Kuo L.Y."/>
            <person name="Chen X."/>
            <person name="Nie B."/>
            <person name="Liao X."/>
            <person name="Peng D."/>
            <person name="Ji J."/>
            <person name="Jenkins J."/>
            <person name="Williams M."/>
            <person name="Shu S."/>
            <person name="Plott C."/>
            <person name="Barry K."/>
            <person name="Rajasekar S."/>
            <person name="Grimwood J."/>
            <person name="Han X."/>
            <person name="Sun S."/>
            <person name="Hou Z."/>
            <person name="He W."/>
            <person name="Dai G."/>
            <person name="Sun C."/>
            <person name="Schmutz J."/>
            <person name="Leebens-Mack J.H."/>
            <person name="Li F.W."/>
            <person name="Wang L."/>
        </authorList>
    </citation>
    <scope>NUCLEOTIDE SEQUENCE [LARGE SCALE GENOMIC DNA]</scope>
    <source>
        <strain evidence="2">cv. PW_Plant_1</strain>
    </source>
</reference>